<evidence type="ECO:0000256" key="2">
    <source>
        <dbReference type="ARBA" id="ARBA00023125"/>
    </source>
</evidence>
<dbReference type="SUPFAM" id="SSF48008">
    <property type="entry name" value="GntR ligand-binding domain-like"/>
    <property type="match status" value="1"/>
</dbReference>
<keyword evidence="3" id="KW-0804">Transcription</keyword>
<dbReference type="Proteomes" id="UP000198802">
    <property type="component" value="Unassembled WGS sequence"/>
</dbReference>
<dbReference type="GO" id="GO:0003700">
    <property type="term" value="F:DNA-binding transcription factor activity"/>
    <property type="evidence" value="ECO:0007669"/>
    <property type="project" value="InterPro"/>
</dbReference>
<dbReference type="Gene3D" id="1.10.10.10">
    <property type="entry name" value="Winged helix-like DNA-binding domain superfamily/Winged helix DNA-binding domain"/>
    <property type="match status" value="1"/>
</dbReference>
<keyword evidence="6" id="KW-1185">Reference proteome</keyword>
<dbReference type="PANTHER" id="PTHR43537">
    <property type="entry name" value="TRANSCRIPTIONAL REGULATOR, GNTR FAMILY"/>
    <property type="match status" value="1"/>
</dbReference>
<dbReference type="SMART" id="SM00895">
    <property type="entry name" value="FCD"/>
    <property type="match status" value="1"/>
</dbReference>
<feature type="domain" description="HTH gntR-type" evidence="4">
    <location>
        <begin position="11"/>
        <end position="78"/>
    </location>
</feature>
<name>A0A0S4QIA8_9ACTN</name>
<dbReference type="EMBL" id="FAOZ01000003">
    <property type="protein sequence ID" value="CUU54863.1"/>
    <property type="molecule type" value="Genomic_DNA"/>
</dbReference>
<dbReference type="GO" id="GO:0003677">
    <property type="term" value="F:DNA binding"/>
    <property type="evidence" value="ECO:0007669"/>
    <property type="project" value="UniProtKB-KW"/>
</dbReference>
<keyword evidence="1" id="KW-0805">Transcription regulation</keyword>
<dbReference type="InterPro" id="IPR011711">
    <property type="entry name" value="GntR_C"/>
</dbReference>
<gene>
    <name evidence="5" type="ORF">Ga0074812_103353</name>
</gene>
<dbReference type="Gene3D" id="1.20.120.530">
    <property type="entry name" value="GntR ligand-binding domain-like"/>
    <property type="match status" value="1"/>
</dbReference>
<dbReference type="Pfam" id="PF00392">
    <property type="entry name" value="GntR"/>
    <property type="match status" value="1"/>
</dbReference>
<proteinExistence type="predicted"/>
<dbReference type="InterPro" id="IPR036390">
    <property type="entry name" value="WH_DNA-bd_sf"/>
</dbReference>
<sequence length="224" mass="24446">MTRTRQHMERRSSGRQVADHIRGLIFSGALRQGDRVRQDMIAEELGVSRIPVREAMITLESEGWIAIEPHRGAFVHGLDRNSVIDYYALLGHLYGLAAEQATERGDPAGFAALAAAERRLCQAEDAEELLRANEQFLRQIFAMANSPRLSSFSRLMTGIIPGNFFALVPSTIGGQKSGVAAVMRAMAAGDGGSAAAEFIRMLRSHGGHVVELLDARDILWHPAA</sequence>
<dbReference type="CDD" id="cd07377">
    <property type="entry name" value="WHTH_GntR"/>
    <property type="match status" value="1"/>
</dbReference>
<accession>A0A0S4QIA8</accession>
<evidence type="ECO:0000259" key="4">
    <source>
        <dbReference type="PROSITE" id="PS50949"/>
    </source>
</evidence>
<organism evidence="5 6">
    <name type="scientific">Parafrankia irregularis</name>
    <dbReference type="NCBI Taxonomy" id="795642"/>
    <lineage>
        <taxon>Bacteria</taxon>
        <taxon>Bacillati</taxon>
        <taxon>Actinomycetota</taxon>
        <taxon>Actinomycetes</taxon>
        <taxon>Frankiales</taxon>
        <taxon>Frankiaceae</taxon>
        <taxon>Parafrankia</taxon>
    </lineage>
</organism>
<dbReference type="InterPro" id="IPR000524">
    <property type="entry name" value="Tscrpt_reg_HTH_GntR"/>
</dbReference>
<evidence type="ECO:0000313" key="6">
    <source>
        <dbReference type="Proteomes" id="UP000198802"/>
    </source>
</evidence>
<reference evidence="6" key="1">
    <citation type="submission" date="2015-11" db="EMBL/GenBank/DDBJ databases">
        <authorList>
            <person name="Varghese N."/>
        </authorList>
    </citation>
    <scope>NUCLEOTIDE SEQUENCE [LARGE SCALE GENOMIC DNA]</scope>
    <source>
        <strain evidence="6">DSM 45899</strain>
    </source>
</reference>
<keyword evidence="2 5" id="KW-0238">DNA-binding</keyword>
<dbReference type="InterPro" id="IPR036388">
    <property type="entry name" value="WH-like_DNA-bd_sf"/>
</dbReference>
<evidence type="ECO:0000313" key="5">
    <source>
        <dbReference type="EMBL" id="CUU54863.1"/>
    </source>
</evidence>
<dbReference type="InterPro" id="IPR008920">
    <property type="entry name" value="TF_FadR/GntR_C"/>
</dbReference>
<dbReference type="SMART" id="SM00345">
    <property type="entry name" value="HTH_GNTR"/>
    <property type="match status" value="1"/>
</dbReference>
<dbReference type="RefSeq" id="WP_054567577.1">
    <property type="nucleotide sequence ID" value="NZ_FAOZ01000003.1"/>
</dbReference>
<evidence type="ECO:0000256" key="1">
    <source>
        <dbReference type="ARBA" id="ARBA00023015"/>
    </source>
</evidence>
<dbReference type="PANTHER" id="PTHR43537:SF45">
    <property type="entry name" value="GNTR FAMILY REGULATORY PROTEIN"/>
    <property type="match status" value="1"/>
</dbReference>
<dbReference type="SUPFAM" id="SSF46785">
    <property type="entry name" value="Winged helix' DNA-binding domain"/>
    <property type="match status" value="1"/>
</dbReference>
<evidence type="ECO:0000256" key="3">
    <source>
        <dbReference type="ARBA" id="ARBA00023163"/>
    </source>
</evidence>
<dbReference type="PROSITE" id="PS50949">
    <property type="entry name" value="HTH_GNTR"/>
    <property type="match status" value="1"/>
</dbReference>
<dbReference type="Pfam" id="PF07729">
    <property type="entry name" value="FCD"/>
    <property type="match status" value="1"/>
</dbReference>
<dbReference type="AlphaFoldDB" id="A0A0S4QIA8"/>
<protein>
    <submittedName>
        <fullName evidence="5">DNA-binding transcriptional regulator, GntR family</fullName>
    </submittedName>
</protein>